<feature type="compositionally biased region" description="Low complexity" evidence="3">
    <location>
        <begin position="365"/>
        <end position="379"/>
    </location>
</feature>
<dbReference type="RefSeq" id="XP_043050225.1">
    <property type="nucleotide sequence ID" value="XM_043195028.1"/>
</dbReference>
<keyword evidence="6" id="KW-1185">Reference proteome</keyword>
<feature type="region of interest" description="Disordered" evidence="3">
    <location>
        <begin position="42"/>
        <end position="79"/>
    </location>
</feature>
<protein>
    <recommendedName>
        <fullName evidence="4">RRM domain-containing protein</fullName>
    </recommendedName>
</protein>
<comment type="caution">
    <text evidence="5">The sequence shown here is derived from an EMBL/GenBank/DDBJ whole genome shotgun (WGS) entry which is preliminary data.</text>
</comment>
<feature type="compositionally biased region" description="Acidic residues" evidence="3">
    <location>
        <begin position="401"/>
        <end position="411"/>
    </location>
</feature>
<dbReference type="PROSITE" id="PS50102">
    <property type="entry name" value="RRM"/>
    <property type="match status" value="1"/>
</dbReference>
<dbReference type="OrthoDB" id="48651at2759"/>
<dbReference type="GO" id="GO:0003723">
    <property type="term" value="F:RNA binding"/>
    <property type="evidence" value="ECO:0007669"/>
    <property type="project" value="UniProtKB-UniRule"/>
</dbReference>
<keyword evidence="1 2" id="KW-0694">RNA-binding</keyword>
<feature type="region of interest" description="Disordered" evidence="3">
    <location>
        <begin position="179"/>
        <end position="452"/>
    </location>
</feature>
<feature type="compositionally biased region" description="Basic and acidic residues" evidence="3">
    <location>
        <begin position="266"/>
        <end position="279"/>
    </location>
</feature>
<dbReference type="InterPro" id="IPR012677">
    <property type="entry name" value="Nucleotide-bd_a/b_plait_sf"/>
</dbReference>
<organism evidence="5 6">
    <name type="scientific">Scheffersomyces spartinae</name>
    <dbReference type="NCBI Taxonomy" id="45513"/>
    <lineage>
        <taxon>Eukaryota</taxon>
        <taxon>Fungi</taxon>
        <taxon>Dikarya</taxon>
        <taxon>Ascomycota</taxon>
        <taxon>Saccharomycotina</taxon>
        <taxon>Pichiomycetes</taxon>
        <taxon>Debaryomycetaceae</taxon>
        <taxon>Scheffersomyces</taxon>
    </lineage>
</organism>
<feature type="compositionally biased region" description="Low complexity" evidence="3">
    <location>
        <begin position="44"/>
        <end position="55"/>
    </location>
</feature>
<feature type="compositionally biased region" description="Basic and acidic residues" evidence="3">
    <location>
        <begin position="380"/>
        <end position="392"/>
    </location>
</feature>
<evidence type="ECO:0000313" key="5">
    <source>
        <dbReference type="EMBL" id="KAG7194678.1"/>
    </source>
</evidence>
<dbReference type="GeneID" id="66117729"/>
<feature type="compositionally biased region" description="Basic and acidic residues" evidence="3">
    <location>
        <begin position="295"/>
        <end position="314"/>
    </location>
</feature>
<dbReference type="AlphaFoldDB" id="A0A9P7VB04"/>
<evidence type="ECO:0000313" key="6">
    <source>
        <dbReference type="Proteomes" id="UP000790833"/>
    </source>
</evidence>
<feature type="compositionally biased region" description="Basic and acidic residues" evidence="3">
    <location>
        <begin position="216"/>
        <end position="236"/>
    </location>
</feature>
<dbReference type="SUPFAM" id="SSF54928">
    <property type="entry name" value="RNA-binding domain, RBD"/>
    <property type="match status" value="1"/>
</dbReference>
<evidence type="ECO:0000259" key="4">
    <source>
        <dbReference type="PROSITE" id="PS50102"/>
    </source>
</evidence>
<feature type="compositionally biased region" description="Basic and acidic residues" evidence="3">
    <location>
        <begin position="417"/>
        <end position="431"/>
    </location>
</feature>
<dbReference type="EMBL" id="JAHMUF010000006">
    <property type="protein sequence ID" value="KAG7194678.1"/>
    <property type="molecule type" value="Genomic_DNA"/>
</dbReference>
<feature type="compositionally biased region" description="Basic and acidic residues" evidence="3">
    <location>
        <begin position="347"/>
        <end position="357"/>
    </location>
</feature>
<dbReference type="Gene3D" id="3.30.70.330">
    <property type="match status" value="1"/>
</dbReference>
<dbReference type="PANTHER" id="PTHR23236">
    <property type="entry name" value="EUKARYOTIC TRANSLATION INITIATION FACTOR 4B/4H"/>
    <property type="match status" value="1"/>
</dbReference>
<dbReference type="InterPro" id="IPR000504">
    <property type="entry name" value="RRM_dom"/>
</dbReference>
<dbReference type="GO" id="GO:0005730">
    <property type="term" value="C:nucleolus"/>
    <property type="evidence" value="ECO:0007669"/>
    <property type="project" value="TreeGrafter"/>
</dbReference>
<evidence type="ECO:0000256" key="3">
    <source>
        <dbReference type="SAM" id="MobiDB-lite"/>
    </source>
</evidence>
<dbReference type="InterPro" id="IPR035979">
    <property type="entry name" value="RBD_domain_sf"/>
</dbReference>
<name>A0A9P7VB04_9ASCO</name>
<feature type="compositionally biased region" description="Acidic residues" evidence="3">
    <location>
        <begin position="441"/>
        <end position="452"/>
    </location>
</feature>
<gene>
    <name evidence="5" type="ORF">KQ657_004355</name>
</gene>
<evidence type="ECO:0000256" key="1">
    <source>
        <dbReference type="ARBA" id="ARBA00022884"/>
    </source>
</evidence>
<dbReference type="PANTHER" id="PTHR23236:SF11">
    <property type="entry name" value="EUKARYOTIC TRANSLATION INITIATION FACTOR 4H"/>
    <property type="match status" value="1"/>
</dbReference>
<reference evidence="5" key="1">
    <citation type="submission" date="2021-03" db="EMBL/GenBank/DDBJ databases">
        <authorList>
            <person name="Palmer J.M."/>
        </authorList>
    </citation>
    <scope>NUCLEOTIDE SEQUENCE</scope>
    <source>
        <strain evidence="5">ARV_011</strain>
    </source>
</reference>
<dbReference type="Proteomes" id="UP000790833">
    <property type="component" value="Unassembled WGS sequence"/>
</dbReference>
<sequence>MAPPKKNVKMDLGSFLADDTLGGGSWADEDVDISSIAVSIGNTSTSGGSQSHYGSGSSGFGGGHASSNTEGGFQEQRREHVEYPIPDAPPYRARIGNLPYEVTEAGLSRFLEDRLQAPGSVEDLKLPMDQMSGRPKGFAFVTLAARELLEEALDISGVEFNGRKIYLSVAAPQKQDVFDMDWRGGRSSGTGGSSRRDRAEEVELDWGSARGSHTLPPRERSNRGGERMERRPRRDEPEFDWGSARNTQATLPPRERSNRGQFGGGERVEREPRTPREEPNLDWGSARNTQASLPPRERSNRGQFGGERKPKKDEPEFDWGAARSTQASLPPRERSNRTPRTTNSTPKKQDDSLDWGKRGQALPPKQQQQKTTNNVNKTQQDSEKKEKKDKPTHSFGVLSIEGDEDEEEEQQQQDQQQHIEKNASEGEKKLESATANLSIEDSNDGEWEVVRK</sequence>
<proteinExistence type="predicted"/>
<dbReference type="SMART" id="SM00360">
    <property type="entry name" value="RRM"/>
    <property type="match status" value="1"/>
</dbReference>
<evidence type="ECO:0000256" key="2">
    <source>
        <dbReference type="PROSITE-ProRule" id="PRU00176"/>
    </source>
</evidence>
<dbReference type="Pfam" id="PF00076">
    <property type="entry name" value="RRM_1"/>
    <property type="match status" value="1"/>
</dbReference>
<accession>A0A9P7VB04</accession>
<feature type="domain" description="RRM" evidence="4">
    <location>
        <begin position="91"/>
        <end position="172"/>
    </location>
</feature>